<keyword evidence="2" id="KW-0677">Repeat</keyword>
<name>A0AAW4X1F5_9FIRM</name>
<protein>
    <submittedName>
        <fullName evidence="4">WxcM-like domain-containing protein</fullName>
    </submittedName>
</protein>
<dbReference type="InterPro" id="IPR014710">
    <property type="entry name" value="RmlC-like_jellyroll"/>
</dbReference>
<dbReference type="Proteomes" id="UP001199296">
    <property type="component" value="Unassembled WGS sequence"/>
</dbReference>
<feature type="domain" description="Sugar 3,4-ketoisomerase QdtA cupin" evidence="3">
    <location>
        <begin position="3"/>
        <end position="131"/>
    </location>
</feature>
<dbReference type="PANTHER" id="PTHR43300:SF4">
    <property type="entry name" value="ACYL-[ACYL-CARRIER-PROTEIN]--UDP-N-ACETYLGLUCOSAMINE O-ACYLTRANSFERASE"/>
    <property type="match status" value="1"/>
</dbReference>
<accession>A0AAW4X1F5</accession>
<dbReference type="Pfam" id="PF14602">
    <property type="entry name" value="Hexapep_2"/>
    <property type="match status" value="1"/>
</dbReference>
<dbReference type="GO" id="GO:0016740">
    <property type="term" value="F:transferase activity"/>
    <property type="evidence" value="ECO:0007669"/>
    <property type="project" value="UniProtKB-KW"/>
</dbReference>
<keyword evidence="5" id="KW-1185">Reference proteome</keyword>
<gene>
    <name evidence="4" type="ORF">LJ207_10015</name>
</gene>
<dbReference type="InterPro" id="IPR008894">
    <property type="entry name" value="QdtA_cupin_dom"/>
</dbReference>
<dbReference type="PANTHER" id="PTHR43300">
    <property type="entry name" value="ACETYLTRANSFERASE"/>
    <property type="match status" value="1"/>
</dbReference>
<comment type="caution">
    <text evidence="4">The sequence shown here is derived from an EMBL/GenBank/DDBJ whole genome shotgun (WGS) entry which is preliminary data.</text>
</comment>
<dbReference type="InterPro" id="IPR050179">
    <property type="entry name" value="Trans_hexapeptide_repeat"/>
</dbReference>
<dbReference type="InterPro" id="IPR011051">
    <property type="entry name" value="RmlC_Cupin_sf"/>
</dbReference>
<dbReference type="EMBL" id="JAJFAT010000014">
    <property type="protein sequence ID" value="MCC3145659.1"/>
    <property type="molecule type" value="Genomic_DNA"/>
</dbReference>
<dbReference type="InterPro" id="IPR011004">
    <property type="entry name" value="Trimer_LpxA-like_sf"/>
</dbReference>
<keyword evidence="1" id="KW-0808">Transferase</keyword>
<dbReference type="InterPro" id="IPR001451">
    <property type="entry name" value="Hexapep"/>
</dbReference>
<evidence type="ECO:0000313" key="5">
    <source>
        <dbReference type="Proteomes" id="UP001199296"/>
    </source>
</evidence>
<evidence type="ECO:0000259" key="3">
    <source>
        <dbReference type="Pfam" id="PF05523"/>
    </source>
</evidence>
<dbReference type="CDD" id="cd20292">
    <property type="entry name" value="cupin_QdtA-like"/>
    <property type="match status" value="1"/>
</dbReference>
<evidence type="ECO:0000313" key="4">
    <source>
        <dbReference type="EMBL" id="MCC3145659.1"/>
    </source>
</evidence>
<proteinExistence type="predicted"/>
<sequence>MENVRLINFKKIGNKNRGFLTALEQNKNIPFNIKRIYYNYFTPVDISRGFHAHKELEQVLICLAGSIKIKVDDGKNKNIYNLDNPSEGLYIGPMIWREMYDYSNDTILLVLASDFYTEEDYLRDYNEFIEFGKNNYKSDNGYFKHDKAIVDSKHIGVKTRVWGFSHILSEAKLGKNCNVCEHVFIENDVIIGDNVTIKNGVYIWDGIRIFDNVFVGPNVTFVNDNHPRSKQYPKEFEKTRISKGSSLGANSTILGGIEVGKYATVGAGAVVTKNVNPYEVVVGNPAHMIGYNCQCGKKLLKDNEIFKCECGKKFKKSEGKLKII</sequence>
<dbReference type="SUPFAM" id="SSF51182">
    <property type="entry name" value="RmlC-like cupins"/>
    <property type="match status" value="1"/>
</dbReference>
<dbReference type="Pfam" id="PF05523">
    <property type="entry name" value="FdtA"/>
    <property type="match status" value="1"/>
</dbReference>
<evidence type="ECO:0000256" key="1">
    <source>
        <dbReference type="ARBA" id="ARBA00022679"/>
    </source>
</evidence>
<dbReference type="InterPro" id="IPR018357">
    <property type="entry name" value="Hexapep_transf_CS"/>
</dbReference>
<dbReference type="AlphaFoldDB" id="A0AAW4X1F5"/>
<dbReference type="Gene3D" id="2.160.10.10">
    <property type="entry name" value="Hexapeptide repeat proteins"/>
    <property type="match status" value="1"/>
</dbReference>
<dbReference type="SUPFAM" id="SSF51161">
    <property type="entry name" value="Trimeric LpxA-like enzymes"/>
    <property type="match status" value="1"/>
</dbReference>
<dbReference type="CDD" id="cd03358">
    <property type="entry name" value="LbH_WxcM_N_like"/>
    <property type="match status" value="1"/>
</dbReference>
<evidence type="ECO:0000256" key="2">
    <source>
        <dbReference type="ARBA" id="ARBA00022737"/>
    </source>
</evidence>
<dbReference type="PROSITE" id="PS00101">
    <property type="entry name" value="HEXAPEP_TRANSFERASES"/>
    <property type="match status" value="1"/>
</dbReference>
<dbReference type="Gene3D" id="2.60.120.10">
    <property type="entry name" value="Jelly Rolls"/>
    <property type="match status" value="1"/>
</dbReference>
<dbReference type="RefSeq" id="WP_229346360.1">
    <property type="nucleotide sequence ID" value="NZ_JAJFAT010000014.1"/>
</dbReference>
<organism evidence="4 5">
    <name type="scientific">Halanaerobium polyolivorans</name>
    <dbReference type="NCBI Taxonomy" id="2886943"/>
    <lineage>
        <taxon>Bacteria</taxon>
        <taxon>Bacillati</taxon>
        <taxon>Bacillota</taxon>
        <taxon>Clostridia</taxon>
        <taxon>Halanaerobiales</taxon>
        <taxon>Halanaerobiaceae</taxon>
        <taxon>Halanaerobium</taxon>
    </lineage>
</organism>
<reference evidence="4 5" key="1">
    <citation type="submission" date="2021-10" db="EMBL/GenBank/DDBJ databases">
        <authorList>
            <person name="Grouzdev D.S."/>
            <person name="Pantiukh K.S."/>
            <person name="Krutkina M.S."/>
        </authorList>
    </citation>
    <scope>NUCLEOTIDE SEQUENCE [LARGE SCALE GENOMIC DNA]</scope>
    <source>
        <strain evidence="4 5">Z-7514</strain>
    </source>
</reference>
<dbReference type="Pfam" id="PF00132">
    <property type="entry name" value="Hexapep"/>
    <property type="match status" value="1"/>
</dbReference>